<evidence type="ECO:0000313" key="1">
    <source>
        <dbReference type="EMBL" id="TRY16275.1"/>
    </source>
</evidence>
<proteinExistence type="predicted"/>
<gene>
    <name evidence="1" type="ORF">FN961_01205</name>
</gene>
<protein>
    <recommendedName>
        <fullName evidence="3">Flagellar motor switch protein FliN-like C-terminal domain-containing protein</fullName>
    </recommendedName>
</protein>
<comment type="caution">
    <text evidence="1">The sequence shown here is derived from an EMBL/GenBank/DDBJ whole genome shotgun (WGS) entry which is preliminary data.</text>
</comment>
<dbReference type="Proteomes" id="UP000318126">
    <property type="component" value="Unassembled WGS sequence"/>
</dbReference>
<organism evidence="1 2">
    <name type="scientific">Shewanella hanedai</name>
    <name type="common">Alteromonas hanedai</name>
    <dbReference type="NCBI Taxonomy" id="25"/>
    <lineage>
        <taxon>Bacteria</taxon>
        <taxon>Pseudomonadati</taxon>
        <taxon>Pseudomonadota</taxon>
        <taxon>Gammaproteobacteria</taxon>
        <taxon>Alteromonadales</taxon>
        <taxon>Shewanellaceae</taxon>
        <taxon>Shewanella</taxon>
    </lineage>
</organism>
<dbReference type="AlphaFoldDB" id="A0A553JUZ7"/>
<evidence type="ECO:0008006" key="3">
    <source>
        <dbReference type="Google" id="ProtNLM"/>
    </source>
</evidence>
<dbReference type="RefSeq" id="WP_143562721.1">
    <property type="nucleotide sequence ID" value="NZ_BMPL01000001.1"/>
</dbReference>
<keyword evidence="2" id="KW-1185">Reference proteome</keyword>
<reference evidence="2" key="1">
    <citation type="submission" date="2019-07" db="EMBL/GenBank/DDBJ databases">
        <title>Shewanella sp. YLB-08 draft genomic sequence.</title>
        <authorList>
            <person name="Yu L."/>
        </authorList>
    </citation>
    <scope>NUCLEOTIDE SEQUENCE [LARGE SCALE GENOMIC DNA]</scope>
    <source>
        <strain evidence="2">JCM 20706</strain>
    </source>
</reference>
<dbReference type="EMBL" id="VKGK01000001">
    <property type="protein sequence ID" value="TRY16275.1"/>
    <property type="molecule type" value="Genomic_DNA"/>
</dbReference>
<evidence type="ECO:0000313" key="2">
    <source>
        <dbReference type="Proteomes" id="UP000318126"/>
    </source>
</evidence>
<accession>A0A553JUZ7</accession>
<sequence>MIALRLPNCWSKFEREKTEASCTEEIFHWSNEWFLEPLCEVKWHWNNTLFSCATQHLEVEDLDCQWLNLAHYAITGKSLAVSATKRLSLLADQMQKELYQSCGVLEPHHQCAAIIEIRLYQDLTLYMSISTEYMPRKTIEEQGAVSGDIIDKMLGEQRVTLHSSLESLPMNLEQINSLKNGDRIMLKHRCDSEVTLLNKSYKTNVSGFLASVMGNRAIVVK</sequence>
<dbReference type="OrthoDB" id="527673at2"/>
<name>A0A553JUZ7_SHEHA</name>